<feature type="region of interest" description="Disordered" evidence="1">
    <location>
        <begin position="1"/>
        <end position="22"/>
    </location>
</feature>
<dbReference type="EMBL" id="CP069028">
    <property type="protein sequence ID" value="QRC96553.1"/>
    <property type="molecule type" value="Genomic_DNA"/>
</dbReference>
<accession>A0A7U2HZN3</accession>
<gene>
    <name evidence="2" type="ORF">JI435_300980</name>
</gene>
<sequence>MARKGHDIPVHPKLPDPLQLPNCRTHARKPNTLTRVPVHASALTRLICLLHGDDAARSVNLQRNSQSLHL</sequence>
<name>A0A7U2HZN3_PHANO</name>
<evidence type="ECO:0000313" key="2">
    <source>
        <dbReference type="EMBL" id="QRC96553.1"/>
    </source>
</evidence>
<keyword evidence="3" id="KW-1185">Reference proteome</keyword>
<dbReference type="Proteomes" id="UP000663193">
    <property type="component" value="Chromosome 6"/>
</dbReference>
<evidence type="ECO:0000256" key="1">
    <source>
        <dbReference type="SAM" id="MobiDB-lite"/>
    </source>
</evidence>
<proteinExistence type="predicted"/>
<dbReference type="AlphaFoldDB" id="A0A7U2HZN3"/>
<evidence type="ECO:0000313" key="3">
    <source>
        <dbReference type="Proteomes" id="UP000663193"/>
    </source>
</evidence>
<feature type="compositionally biased region" description="Basic and acidic residues" evidence="1">
    <location>
        <begin position="1"/>
        <end position="14"/>
    </location>
</feature>
<reference evidence="3" key="1">
    <citation type="journal article" date="2021" name="BMC Genomics">
        <title>Chromosome-level genome assembly and manually-curated proteome of model necrotroph Parastagonospora nodorum Sn15 reveals a genome-wide trove of candidate effector homologs, and redundancy of virulence-related functions within an accessory chromosome.</title>
        <authorList>
            <person name="Bertazzoni S."/>
            <person name="Jones D.A.B."/>
            <person name="Phan H.T."/>
            <person name="Tan K.-C."/>
            <person name="Hane J.K."/>
        </authorList>
    </citation>
    <scope>NUCLEOTIDE SEQUENCE [LARGE SCALE GENOMIC DNA]</scope>
    <source>
        <strain evidence="3">SN15 / ATCC MYA-4574 / FGSC 10173)</strain>
    </source>
</reference>
<dbReference type="VEuPathDB" id="FungiDB:JI435_300980"/>
<protein>
    <submittedName>
        <fullName evidence="2">Uncharacterized protein</fullName>
    </submittedName>
</protein>
<organism evidence="2 3">
    <name type="scientific">Phaeosphaeria nodorum (strain SN15 / ATCC MYA-4574 / FGSC 10173)</name>
    <name type="common">Glume blotch fungus</name>
    <name type="synonym">Parastagonospora nodorum</name>
    <dbReference type="NCBI Taxonomy" id="321614"/>
    <lineage>
        <taxon>Eukaryota</taxon>
        <taxon>Fungi</taxon>
        <taxon>Dikarya</taxon>
        <taxon>Ascomycota</taxon>
        <taxon>Pezizomycotina</taxon>
        <taxon>Dothideomycetes</taxon>
        <taxon>Pleosporomycetidae</taxon>
        <taxon>Pleosporales</taxon>
        <taxon>Pleosporineae</taxon>
        <taxon>Phaeosphaeriaceae</taxon>
        <taxon>Parastagonospora</taxon>
    </lineage>
</organism>